<keyword evidence="2" id="KW-0472">Membrane</keyword>
<keyword evidence="2" id="KW-1133">Transmembrane helix</keyword>
<evidence type="ECO:0000256" key="2">
    <source>
        <dbReference type="SAM" id="Phobius"/>
    </source>
</evidence>
<sequence>MGVRTVVAAAATPFACRVFSSRKYDRKGKTPEDVEAPLLAAQPASQILYGAVQPENGPNASGSGRSSVRGSPERSRRDSGLDRVPEEGGPADEPLPGEEQPFEEADEERQWDLEEHGLYEGSYRRLVSLYTIIPFVSFFIFVLLALLPTITWPSHHPLGYNRYLPFPYPELLISISLWSLSHHLRLPLFNLASFLLPPYPAASTLLSTTLHVVLQTLFRTASFILIGIQIQNHEAPHWHEQAFLQVWWLALGWALADISVGIAQGYNQIALYKDVLVSEQDTISHVSDGLVGHSRYGKIFVADSPVSMSVNEYYNSRIANGNGRDTMASDGTYGVSDGWRPVRDSVQEMEKDLDAFIAFKTREELEDVYGIPVIKIPVFVSCLQRIDTLLLSLGLSLLLGSAYLRSALSLPVPSEDLKSNLAFYIVAPIVVLVHLFLAVLYTPVVLPRIGVHTASYVGLLVGLGCLFSGLGMWGALS</sequence>
<feature type="transmembrane region" description="Helical" evidence="2">
    <location>
        <begin position="127"/>
        <end position="151"/>
    </location>
</feature>
<evidence type="ECO:0000256" key="1">
    <source>
        <dbReference type="SAM" id="MobiDB-lite"/>
    </source>
</evidence>
<gene>
    <name evidence="3" type="ORF">NEOLEDRAFT_1244645</name>
</gene>
<accession>A0A165PNF6</accession>
<feature type="transmembrane region" description="Helical" evidence="2">
    <location>
        <begin position="456"/>
        <end position="476"/>
    </location>
</feature>
<reference evidence="3 4" key="1">
    <citation type="journal article" date="2016" name="Mol. Biol. Evol.">
        <title>Comparative Genomics of Early-Diverging Mushroom-Forming Fungi Provides Insights into the Origins of Lignocellulose Decay Capabilities.</title>
        <authorList>
            <person name="Nagy L.G."/>
            <person name="Riley R."/>
            <person name="Tritt A."/>
            <person name="Adam C."/>
            <person name="Daum C."/>
            <person name="Floudas D."/>
            <person name="Sun H."/>
            <person name="Yadav J.S."/>
            <person name="Pangilinan J."/>
            <person name="Larsson K.H."/>
            <person name="Matsuura K."/>
            <person name="Barry K."/>
            <person name="Labutti K."/>
            <person name="Kuo R."/>
            <person name="Ohm R.A."/>
            <person name="Bhattacharya S.S."/>
            <person name="Shirouzu T."/>
            <person name="Yoshinaga Y."/>
            <person name="Martin F.M."/>
            <person name="Grigoriev I.V."/>
            <person name="Hibbett D.S."/>
        </authorList>
    </citation>
    <scope>NUCLEOTIDE SEQUENCE [LARGE SCALE GENOMIC DNA]</scope>
    <source>
        <strain evidence="3 4">HHB14362 ss-1</strain>
    </source>
</reference>
<feature type="compositionally biased region" description="Basic and acidic residues" evidence="1">
    <location>
        <begin position="71"/>
        <end position="86"/>
    </location>
</feature>
<dbReference type="InParanoid" id="A0A165PNF6"/>
<organism evidence="3 4">
    <name type="scientific">Neolentinus lepideus HHB14362 ss-1</name>
    <dbReference type="NCBI Taxonomy" id="1314782"/>
    <lineage>
        <taxon>Eukaryota</taxon>
        <taxon>Fungi</taxon>
        <taxon>Dikarya</taxon>
        <taxon>Basidiomycota</taxon>
        <taxon>Agaricomycotina</taxon>
        <taxon>Agaricomycetes</taxon>
        <taxon>Gloeophyllales</taxon>
        <taxon>Gloeophyllaceae</taxon>
        <taxon>Neolentinus</taxon>
    </lineage>
</organism>
<dbReference type="AlphaFoldDB" id="A0A165PNF6"/>
<keyword evidence="2" id="KW-0812">Transmembrane</keyword>
<feature type="transmembrane region" description="Helical" evidence="2">
    <location>
        <begin position="421"/>
        <end position="444"/>
    </location>
</feature>
<dbReference type="EMBL" id="KV425608">
    <property type="protein sequence ID" value="KZT21285.1"/>
    <property type="molecule type" value="Genomic_DNA"/>
</dbReference>
<proteinExistence type="predicted"/>
<feature type="region of interest" description="Disordered" evidence="1">
    <location>
        <begin position="52"/>
        <end position="109"/>
    </location>
</feature>
<name>A0A165PNF6_9AGAM</name>
<evidence type="ECO:0000313" key="3">
    <source>
        <dbReference type="EMBL" id="KZT21285.1"/>
    </source>
</evidence>
<evidence type="ECO:0000313" key="4">
    <source>
        <dbReference type="Proteomes" id="UP000076761"/>
    </source>
</evidence>
<protein>
    <submittedName>
        <fullName evidence="3">Uncharacterized protein</fullName>
    </submittedName>
</protein>
<dbReference type="OrthoDB" id="3364069at2759"/>
<dbReference type="STRING" id="1314782.A0A165PNF6"/>
<keyword evidence="4" id="KW-1185">Reference proteome</keyword>
<feature type="compositionally biased region" description="Low complexity" evidence="1">
    <location>
        <begin position="61"/>
        <end position="70"/>
    </location>
</feature>
<feature type="transmembrane region" description="Helical" evidence="2">
    <location>
        <begin position="389"/>
        <end position="409"/>
    </location>
</feature>
<dbReference type="Proteomes" id="UP000076761">
    <property type="component" value="Unassembled WGS sequence"/>
</dbReference>